<keyword evidence="3" id="KW-0804">Transcription</keyword>
<keyword evidence="2" id="KW-0238">DNA-binding</keyword>
<dbReference type="RefSeq" id="WP_185291661.1">
    <property type="nucleotide sequence ID" value="NZ_AP023287.1"/>
</dbReference>
<dbReference type="SUPFAM" id="SSF64288">
    <property type="entry name" value="Chorismate lyase-like"/>
    <property type="match status" value="1"/>
</dbReference>
<dbReference type="PANTHER" id="PTHR44846:SF1">
    <property type="entry name" value="MANNOSYL-D-GLYCERATE TRANSPORT_METABOLISM SYSTEM REPRESSOR MNGR-RELATED"/>
    <property type="match status" value="1"/>
</dbReference>
<feature type="domain" description="HTH gntR-type" evidence="4">
    <location>
        <begin position="3"/>
        <end position="71"/>
    </location>
</feature>
<name>A0A6S6P4Q0_9MYCO</name>
<accession>A0A6S6P4Q0</accession>
<dbReference type="AlphaFoldDB" id="A0A6S6P4Q0"/>
<dbReference type="InterPro" id="IPR011663">
    <property type="entry name" value="UTRA"/>
</dbReference>
<dbReference type="Pfam" id="PF00392">
    <property type="entry name" value="GntR"/>
    <property type="match status" value="1"/>
</dbReference>
<dbReference type="Gene3D" id="1.10.10.10">
    <property type="entry name" value="Winged helix-like DNA-binding domain superfamily/Winged helix DNA-binding domain"/>
    <property type="match status" value="1"/>
</dbReference>
<dbReference type="SMART" id="SM00866">
    <property type="entry name" value="UTRA"/>
    <property type="match status" value="1"/>
</dbReference>
<keyword evidence="1" id="KW-0805">Transcription regulation</keyword>
<dbReference type="Gene3D" id="3.40.1410.10">
    <property type="entry name" value="Chorismate lyase-like"/>
    <property type="match status" value="1"/>
</dbReference>
<dbReference type="PROSITE" id="PS50949">
    <property type="entry name" value="HTH_GNTR"/>
    <property type="match status" value="1"/>
</dbReference>
<protein>
    <submittedName>
        <fullName evidence="5">GntR family transcriptional regulator</fullName>
    </submittedName>
</protein>
<dbReference type="SMART" id="SM00345">
    <property type="entry name" value="HTH_GNTR"/>
    <property type="match status" value="1"/>
</dbReference>
<gene>
    <name evidence="5" type="ORF">NIIDNTM18_29220</name>
</gene>
<dbReference type="Pfam" id="PF07702">
    <property type="entry name" value="UTRA"/>
    <property type="match status" value="1"/>
</dbReference>
<dbReference type="CDD" id="cd07377">
    <property type="entry name" value="WHTH_GntR"/>
    <property type="match status" value="1"/>
</dbReference>
<dbReference type="SUPFAM" id="SSF46785">
    <property type="entry name" value="Winged helix' DNA-binding domain"/>
    <property type="match status" value="1"/>
</dbReference>
<dbReference type="GO" id="GO:0003700">
    <property type="term" value="F:DNA-binding transcription factor activity"/>
    <property type="evidence" value="ECO:0007669"/>
    <property type="project" value="InterPro"/>
</dbReference>
<dbReference type="InterPro" id="IPR036388">
    <property type="entry name" value="WH-like_DNA-bd_sf"/>
</dbReference>
<sequence length="247" mass="26663">MVTALHEKIADSLRERIRLGELPVGAVLPSESQLCAQWQASRGPVRQALAALRADGVISGGRGKPPVVCSTAVGQPFDTLLSYSAWAHSIGRTPGQRTLELALRRADAHAASALRVDEGSPVVQVLRLRYLDGEAAMLERATFVEHVGRRLFDFDCDSGSIWSYLLSQGVRFATASHVIDAVAADAVDAQHLGVTEGSPLLRQQRTARGPDGEVLEYHDDRYLPGIVSFTLDNTLDARCALSRNATP</sequence>
<dbReference type="PRINTS" id="PR00035">
    <property type="entry name" value="HTHGNTR"/>
</dbReference>
<evidence type="ECO:0000259" key="4">
    <source>
        <dbReference type="PROSITE" id="PS50949"/>
    </source>
</evidence>
<evidence type="ECO:0000256" key="1">
    <source>
        <dbReference type="ARBA" id="ARBA00023015"/>
    </source>
</evidence>
<dbReference type="GO" id="GO:0003677">
    <property type="term" value="F:DNA binding"/>
    <property type="evidence" value="ECO:0007669"/>
    <property type="project" value="UniProtKB-KW"/>
</dbReference>
<dbReference type="Proteomes" id="UP000515734">
    <property type="component" value="Chromosome"/>
</dbReference>
<evidence type="ECO:0000256" key="2">
    <source>
        <dbReference type="ARBA" id="ARBA00023125"/>
    </source>
</evidence>
<dbReference type="PANTHER" id="PTHR44846">
    <property type="entry name" value="MANNOSYL-D-GLYCERATE TRANSPORT/METABOLISM SYSTEM REPRESSOR MNGR-RELATED"/>
    <property type="match status" value="1"/>
</dbReference>
<reference evidence="5 6" key="1">
    <citation type="submission" date="2020-07" db="EMBL/GenBank/DDBJ databases">
        <title>Complete genome sequence of Mycolicibacterium litorale like strain isolated from cardiac implantable electronic device infection.</title>
        <authorList>
            <person name="Fukano H."/>
            <person name="Miyama H."/>
            <person name="Hoshino Y."/>
        </authorList>
    </citation>
    <scope>NUCLEOTIDE SEQUENCE [LARGE SCALE GENOMIC DNA]</scope>
    <source>
        <strain evidence="5 6">NIIDNTM18</strain>
    </source>
</reference>
<dbReference type="InterPro" id="IPR050679">
    <property type="entry name" value="Bact_HTH_transcr_reg"/>
</dbReference>
<evidence type="ECO:0000313" key="5">
    <source>
        <dbReference type="EMBL" id="BCI53644.1"/>
    </source>
</evidence>
<dbReference type="InterPro" id="IPR036390">
    <property type="entry name" value="WH_DNA-bd_sf"/>
</dbReference>
<dbReference type="InterPro" id="IPR028978">
    <property type="entry name" value="Chorismate_lyase_/UTRA_dom_sf"/>
</dbReference>
<proteinExistence type="predicted"/>
<organism evidence="5 6">
    <name type="scientific">Mycolicibacterium litorale</name>
    <dbReference type="NCBI Taxonomy" id="758802"/>
    <lineage>
        <taxon>Bacteria</taxon>
        <taxon>Bacillati</taxon>
        <taxon>Actinomycetota</taxon>
        <taxon>Actinomycetes</taxon>
        <taxon>Mycobacteriales</taxon>
        <taxon>Mycobacteriaceae</taxon>
        <taxon>Mycolicibacterium</taxon>
    </lineage>
</organism>
<dbReference type="InterPro" id="IPR000524">
    <property type="entry name" value="Tscrpt_reg_HTH_GntR"/>
</dbReference>
<evidence type="ECO:0000313" key="6">
    <source>
        <dbReference type="Proteomes" id="UP000515734"/>
    </source>
</evidence>
<dbReference type="EMBL" id="AP023287">
    <property type="protein sequence ID" value="BCI53644.1"/>
    <property type="molecule type" value="Genomic_DNA"/>
</dbReference>
<dbReference type="GO" id="GO:0045892">
    <property type="term" value="P:negative regulation of DNA-templated transcription"/>
    <property type="evidence" value="ECO:0007669"/>
    <property type="project" value="TreeGrafter"/>
</dbReference>
<evidence type="ECO:0000256" key="3">
    <source>
        <dbReference type="ARBA" id="ARBA00023163"/>
    </source>
</evidence>